<evidence type="ECO:0000256" key="3">
    <source>
        <dbReference type="ARBA" id="ARBA00023080"/>
    </source>
</evidence>
<dbReference type="HOGENOM" id="CLU_040416_0_0_10"/>
<dbReference type="SUPFAM" id="SSF52972">
    <property type="entry name" value="ITPase-like"/>
    <property type="match status" value="1"/>
</dbReference>
<reference evidence="5 6" key="1">
    <citation type="journal article" date="2012" name="Stand. Genomic Sci.">
        <title>Genome sequence of the orange-pigmented seawater bacterium Owenweeksia hongkongensis type strain (UST20020801(T)).</title>
        <authorList>
            <person name="Riedel T."/>
            <person name="Held B."/>
            <person name="Nolan M."/>
            <person name="Lucas S."/>
            <person name="Lapidus A."/>
            <person name="Tice H."/>
            <person name="Del Rio T.G."/>
            <person name="Cheng J.F."/>
            <person name="Han C."/>
            <person name="Tapia R."/>
            <person name="Goodwin L.A."/>
            <person name="Pitluck S."/>
            <person name="Liolios K."/>
            <person name="Mavromatis K."/>
            <person name="Pagani I."/>
            <person name="Ivanova N."/>
            <person name="Mikhailova N."/>
            <person name="Pati A."/>
            <person name="Chen A."/>
            <person name="Palaniappan K."/>
            <person name="Rohde M."/>
            <person name="Tindall B.J."/>
            <person name="Detter J.C."/>
            <person name="Goker M."/>
            <person name="Woyke T."/>
            <person name="Bristow J."/>
            <person name="Eisen J.A."/>
            <person name="Markowitz V."/>
            <person name="Hugenholtz P."/>
            <person name="Klenk H.P."/>
            <person name="Kyrpides N.C."/>
        </authorList>
    </citation>
    <scope>NUCLEOTIDE SEQUENCE</scope>
    <source>
        <strain evidence="6">DSM 17368 / JCM 12287 / NRRL B-23963</strain>
    </source>
</reference>
<comment type="cofactor">
    <cofactor evidence="1 4">
        <name>a divalent metal cation</name>
        <dbReference type="ChEBI" id="CHEBI:60240"/>
    </cofactor>
</comment>
<gene>
    <name evidence="5" type="ordered locus">Oweho_0179</name>
</gene>
<keyword evidence="4" id="KW-0963">Cytoplasm</keyword>
<protein>
    <recommendedName>
        <fullName evidence="4">dTTP/UTP pyrophosphatase</fullName>
        <shortName evidence="4">dTTPase/UTPase</shortName>
        <ecNumber evidence="4">3.6.1.9</ecNumber>
    </recommendedName>
    <alternativeName>
        <fullName evidence="4">Nucleoside triphosphate pyrophosphatase</fullName>
    </alternativeName>
    <alternativeName>
        <fullName evidence="4">Nucleotide pyrophosphatase</fullName>
        <shortName evidence="4">Nucleotide PPase</shortName>
    </alternativeName>
</protein>
<dbReference type="CDD" id="cd00555">
    <property type="entry name" value="Maf"/>
    <property type="match status" value="1"/>
</dbReference>
<dbReference type="PATRIC" id="fig|926562.3.peg.184"/>
<keyword evidence="2 4" id="KW-0378">Hydrolase</keyword>
<comment type="caution">
    <text evidence="4">Lacks conserved residue(s) required for the propagation of feature annotation.</text>
</comment>
<dbReference type="Gene3D" id="3.90.950.10">
    <property type="match status" value="1"/>
</dbReference>
<feature type="site" description="Important for substrate specificity" evidence="4">
    <location>
        <position position="159"/>
    </location>
</feature>
<dbReference type="PIRSF" id="PIRSF006305">
    <property type="entry name" value="Maf"/>
    <property type="match status" value="1"/>
</dbReference>
<dbReference type="RefSeq" id="WP_014200562.1">
    <property type="nucleotide sequence ID" value="NC_016599.1"/>
</dbReference>
<dbReference type="GO" id="GO:0036218">
    <property type="term" value="F:dTTP diphosphatase activity"/>
    <property type="evidence" value="ECO:0007669"/>
    <property type="project" value="RHEA"/>
</dbReference>
<sequence length="192" mass="22041">MQFLPPNKKLILASKSPRRQQLLRDLGFDFEVRTMEVNEEHDASLNGVEIAEHLAEKKALAFKDNLSEDEIVLTSDTVVWCKGESLAKAENEEHAREMLQKLSGTSHEVITGVCLLSKEKSIVFSDITKVYFQEITIEEIDYYIKHYRPFDKAGAYGIQEWIGMWAIEKIEGSYFTVMGLPTHLIQPNLMKF</sequence>
<comment type="function">
    <text evidence="4">Nucleoside triphosphate pyrophosphatase that hydrolyzes dTTP and UTP. May have a dual role in cell division arrest and in preventing the incorporation of modified nucleotides into cellular nucleic acids.</text>
</comment>
<evidence type="ECO:0000313" key="6">
    <source>
        <dbReference type="Proteomes" id="UP000005631"/>
    </source>
</evidence>
<organism evidence="5 6">
    <name type="scientific">Owenweeksia hongkongensis (strain DSM 17368 / CIP 108786 / JCM 12287 / NRRL B-23963 / UST20020801)</name>
    <dbReference type="NCBI Taxonomy" id="926562"/>
    <lineage>
        <taxon>Bacteria</taxon>
        <taxon>Pseudomonadati</taxon>
        <taxon>Bacteroidota</taxon>
        <taxon>Flavobacteriia</taxon>
        <taxon>Flavobacteriales</taxon>
        <taxon>Owenweeksiaceae</taxon>
        <taxon>Owenweeksia</taxon>
    </lineage>
</organism>
<proteinExistence type="inferred from homology"/>
<feature type="active site" description="Proton acceptor" evidence="4">
    <location>
        <position position="76"/>
    </location>
</feature>
<dbReference type="OrthoDB" id="9807767at2"/>
<dbReference type="STRING" id="926562.Oweho_0179"/>
<comment type="similarity">
    <text evidence="4">Belongs to the Maf family. YhdE subfamily.</text>
</comment>
<keyword evidence="6" id="KW-1185">Reference proteome</keyword>
<dbReference type="Pfam" id="PF02545">
    <property type="entry name" value="Maf"/>
    <property type="match status" value="1"/>
</dbReference>
<dbReference type="KEGG" id="oho:Oweho_0179"/>
<evidence type="ECO:0000313" key="5">
    <source>
        <dbReference type="EMBL" id="AEV31201.1"/>
    </source>
</evidence>
<dbReference type="PANTHER" id="PTHR43213">
    <property type="entry name" value="BIFUNCTIONAL DTTP/UTP PYROPHOSPHATASE/METHYLTRANSFERASE PROTEIN-RELATED"/>
    <property type="match status" value="1"/>
</dbReference>
<comment type="catalytic activity">
    <reaction evidence="4">
        <text>UTP + H2O = UMP + diphosphate + H(+)</text>
        <dbReference type="Rhea" id="RHEA:29395"/>
        <dbReference type="ChEBI" id="CHEBI:15377"/>
        <dbReference type="ChEBI" id="CHEBI:15378"/>
        <dbReference type="ChEBI" id="CHEBI:33019"/>
        <dbReference type="ChEBI" id="CHEBI:46398"/>
        <dbReference type="ChEBI" id="CHEBI:57865"/>
        <dbReference type="EC" id="3.6.1.9"/>
    </reaction>
</comment>
<name>G8R6Q8_OWEHD</name>
<dbReference type="EMBL" id="CP003156">
    <property type="protein sequence ID" value="AEV31201.1"/>
    <property type="molecule type" value="Genomic_DNA"/>
</dbReference>
<feature type="site" description="Important for substrate specificity" evidence="4">
    <location>
        <position position="18"/>
    </location>
</feature>
<evidence type="ECO:0000256" key="2">
    <source>
        <dbReference type="ARBA" id="ARBA00022801"/>
    </source>
</evidence>
<dbReference type="EC" id="3.6.1.9" evidence="4"/>
<comment type="catalytic activity">
    <reaction evidence="4">
        <text>dTTP + H2O = dTMP + diphosphate + H(+)</text>
        <dbReference type="Rhea" id="RHEA:28534"/>
        <dbReference type="ChEBI" id="CHEBI:15377"/>
        <dbReference type="ChEBI" id="CHEBI:15378"/>
        <dbReference type="ChEBI" id="CHEBI:33019"/>
        <dbReference type="ChEBI" id="CHEBI:37568"/>
        <dbReference type="ChEBI" id="CHEBI:63528"/>
        <dbReference type="EC" id="3.6.1.9"/>
    </reaction>
</comment>
<accession>G8R6Q8</accession>
<dbReference type="InterPro" id="IPR029001">
    <property type="entry name" value="ITPase-like_fam"/>
</dbReference>
<dbReference type="Proteomes" id="UP000005631">
    <property type="component" value="Chromosome"/>
</dbReference>
<feature type="site" description="Important for substrate specificity" evidence="4">
    <location>
        <position position="77"/>
    </location>
</feature>
<dbReference type="GO" id="GO:0036221">
    <property type="term" value="F:UTP diphosphatase activity"/>
    <property type="evidence" value="ECO:0007669"/>
    <property type="project" value="RHEA"/>
</dbReference>
<dbReference type="eggNOG" id="COG0424">
    <property type="taxonomic scope" value="Bacteria"/>
</dbReference>
<comment type="subcellular location">
    <subcellularLocation>
        <location evidence="4">Cytoplasm</location>
    </subcellularLocation>
</comment>
<evidence type="ECO:0000256" key="1">
    <source>
        <dbReference type="ARBA" id="ARBA00001968"/>
    </source>
</evidence>
<dbReference type="AlphaFoldDB" id="G8R6Q8"/>
<keyword evidence="3 4" id="KW-0546">Nucleotide metabolism</keyword>
<dbReference type="NCBIfam" id="TIGR00172">
    <property type="entry name" value="maf"/>
    <property type="match status" value="1"/>
</dbReference>
<dbReference type="GO" id="GO:0005737">
    <property type="term" value="C:cytoplasm"/>
    <property type="evidence" value="ECO:0007669"/>
    <property type="project" value="UniProtKB-SubCell"/>
</dbReference>
<dbReference type="PANTHER" id="PTHR43213:SF5">
    <property type="entry name" value="BIFUNCTIONAL DTTP_UTP PYROPHOSPHATASE_METHYLTRANSFERASE PROTEIN-RELATED"/>
    <property type="match status" value="1"/>
</dbReference>
<dbReference type="GO" id="GO:0009117">
    <property type="term" value="P:nucleotide metabolic process"/>
    <property type="evidence" value="ECO:0007669"/>
    <property type="project" value="UniProtKB-KW"/>
</dbReference>
<dbReference type="HAMAP" id="MF_00528">
    <property type="entry name" value="Maf"/>
    <property type="match status" value="1"/>
</dbReference>
<evidence type="ECO:0000256" key="4">
    <source>
        <dbReference type="HAMAP-Rule" id="MF_00528"/>
    </source>
</evidence>
<dbReference type="InterPro" id="IPR003697">
    <property type="entry name" value="Maf-like"/>
</dbReference>